<gene>
    <name evidence="2" type="ORF">HNY73_016311</name>
</gene>
<accession>A0A8T0EJM5</accession>
<proteinExistence type="predicted"/>
<keyword evidence="1" id="KW-1133">Transmembrane helix</keyword>
<feature type="transmembrane region" description="Helical" evidence="1">
    <location>
        <begin position="93"/>
        <end position="113"/>
    </location>
</feature>
<evidence type="ECO:0000313" key="2">
    <source>
        <dbReference type="EMBL" id="KAF8773674.1"/>
    </source>
</evidence>
<evidence type="ECO:0000313" key="3">
    <source>
        <dbReference type="Proteomes" id="UP000807504"/>
    </source>
</evidence>
<dbReference type="Proteomes" id="UP000807504">
    <property type="component" value="Unassembled WGS sequence"/>
</dbReference>
<evidence type="ECO:0000256" key="1">
    <source>
        <dbReference type="SAM" id="Phobius"/>
    </source>
</evidence>
<reference evidence="2" key="2">
    <citation type="submission" date="2020-06" db="EMBL/GenBank/DDBJ databases">
        <authorList>
            <person name="Sheffer M."/>
        </authorList>
    </citation>
    <scope>NUCLEOTIDE SEQUENCE</scope>
</reference>
<feature type="transmembrane region" description="Helical" evidence="1">
    <location>
        <begin position="67"/>
        <end position="87"/>
    </location>
</feature>
<keyword evidence="1" id="KW-0812">Transmembrane</keyword>
<dbReference type="EMBL" id="JABXBU010002227">
    <property type="protein sequence ID" value="KAF8773674.1"/>
    <property type="molecule type" value="Genomic_DNA"/>
</dbReference>
<comment type="caution">
    <text evidence="2">The sequence shown here is derived from an EMBL/GenBank/DDBJ whole genome shotgun (WGS) entry which is preliminary data.</text>
</comment>
<organism evidence="2 3">
    <name type="scientific">Argiope bruennichi</name>
    <name type="common">Wasp spider</name>
    <name type="synonym">Aranea bruennichi</name>
    <dbReference type="NCBI Taxonomy" id="94029"/>
    <lineage>
        <taxon>Eukaryota</taxon>
        <taxon>Metazoa</taxon>
        <taxon>Ecdysozoa</taxon>
        <taxon>Arthropoda</taxon>
        <taxon>Chelicerata</taxon>
        <taxon>Arachnida</taxon>
        <taxon>Araneae</taxon>
        <taxon>Araneomorphae</taxon>
        <taxon>Entelegynae</taxon>
        <taxon>Araneoidea</taxon>
        <taxon>Araneidae</taxon>
        <taxon>Argiope</taxon>
    </lineage>
</organism>
<reference evidence="2" key="1">
    <citation type="journal article" date="2020" name="bioRxiv">
        <title>Chromosome-level reference genome of the European wasp spider Argiope bruennichi: a resource for studies on range expansion and evolutionary adaptation.</title>
        <authorList>
            <person name="Sheffer M.M."/>
            <person name="Hoppe A."/>
            <person name="Krehenwinkel H."/>
            <person name="Uhl G."/>
            <person name="Kuss A.W."/>
            <person name="Jensen L."/>
            <person name="Jensen C."/>
            <person name="Gillespie R.G."/>
            <person name="Hoff K.J."/>
            <person name="Prost S."/>
        </authorList>
    </citation>
    <scope>NUCLEOTIDE SEQUENCE</scope>
</reference>
<sequence>MNLYESSTIHLSSPEKLNSELDYNKRTNLTIETENGFRLLKKIFTFFGLNISTEEAASKERCKILRLFSIMNIYVAYLLLIDIRSYFEFSTSLGLSISLSSGTLIVVALRVLLLKNLKLIRLSLKNSYDLLCTIRTERHPTVMPRIFMSFTICSVVSILFIALYVYDCDTETSIVMYQDYFFFGWLPSNNNRIIGTLFYALSSFLECMDLITMYTFPGMVLILCAYQFCIIVALNKALAQRVQIKSHSIHEAMDEFINFYSSIELAMKDSERAISPIVFFVYGYILSCLYQVTGALVTKFLGDDVISDQLVLFICIMLVLFGGVASFLSLSFQTFQLNQSANLVRRNIFALLSSRKAEDVNFASMYVLLLLADNYPKQIVVTGWGFFPLDGHFALKALGGIITYAVIMVQISDSGKILSADESIEGADSVIGEEL</sequence>
<dbReference type="AlphaFoldDB" id="A0A8T0EJM5"/>
<feature type="transmembrane region" description="Helical" evidence="1">
    <location>
        <begin position="277"/>
        <end position="298"/>
    </location>
</feature>
<keyword evidence="3" id="KW-1185">Reference proteome</keyword>
<feature type="transmembrane region" description="Helical" evidence="1">
    <location>
        <begin position="211"/>
        <end position="234"/>
    </location>
</feature>
<feature type="transmembrane region" description="Helical" evidence="1">
    <location>
        <begin position="310"/>
        <end position="330"/>
    </location>
</feature>
<feature type="transmembrane region" description="Helical" evidence="1">
    <location>
        <begin position="146"/>
        <end position="166"/>
    </location>
</feature>
<protein>
    <submittedName>
        <fullName evidence="2">Uncharacterized protein</fullName>
    </submittedName>
</protein>
<name>A0A8T0EJM5_ARGBR</name>
<keyword evidence="1" id="KW-0472">Membrane</keyword>